<comment type="caution">
    <text evidence="20">The sequence shown here is derived from an EMBL/GenBank/DDBJ whole genome shotgun (WGS) entry which is preliminary data.</text>
</comment>
<keyword evidence="10" id="KW-0067">ATP-binding</keyword>
<dbReference type="Gene3D" id="3.30.565.10">
    <property type="entry name" value="Histidine kinase-like ATPase, C-terminal domain"/>
    <property type="match status" value="1"/>
</dbReference>
<dbReference type="InterPro" id="IPR050351">
    <property type="entry name" value="BphY/WalK/GraS-like"/>
</dbReference>
<keyword evidence="7 16" id="KW-0812">Transmembrane</keyword>
<dbReference type="Pfam" id="PF02518">
    <property type="entry name" value="HATPase_c"/>
    <property type="match status" value="1"/>
</dbReference>
<dbReference type="PROSITE" id="PS50113">
    <property type="entry name" value="PAC"/>
    <property type="match status" value="1"/>
</dbReference>
<evidence type="ECO:0000256" key="9">
    <source>
        <dbReference type="ARBA" id="ARBA00022777"/>
    </source>
</evidence>
<evidence type="ECO:0000256" key="1">
    <source>
        <dbReference type="ARBA" id="ARBA00000085"/>
    </source>
</evidence>
<dbReference type="NCBIfam" id="TIGR00229">
    <property type="entry name" value="sensory_box"/>
    <property type="match status" value="2"/>
</dbReference>
<evidence type="ECO:0000256" key="7">
    <source>
        <dbReference type="ARBA" id="ARBA00022692"/>
    </source>
</evidence>
<keyword evidence="13 16" id="KW-0472">Membrane</keyword>
<dbReference type="Proteomes" id="UP000293638">
    <property type="component" value="Unassembled WGS sequence"/>
</dbReference>
<dbReference type="InterPro" id="IPR036890">
    <property type="entry name" value="HATPase_C_sf"/>
</dbReference>
<protein>
    <recommendedName>
        <fullName evidence="14">Sensor-like histidine kinase SenX3</fullName>
        <ecNumber evidence="4">2.7.13.3</ecNumber>
    </recommendedName>
</protein>
<sequence>MQTADADGAGAAPARRRGLPAALVLAGAVLAGGLTVTVLVGVRSAGQPGGTDTADRALVVALGACALLLAVLVLELALGRRRAELRVERAVAELRRAEAAARRDAALLRAVLESISDGVGVVDAEGRFLVHNRAARDLLGGRADSDDPSSWQQHYDMWRPGGREPFPLAEMPLVRALAGESTDDVDVLVRAPDGTERLLSVSGRPLDATAGQAGAVAVFRDVSVERARTAQLASTLADLARSERRWRASFDSSLVGRVHRSPDGGLLRANDVALQLYGYDRQELAGLTAEQLLHPDDAPLVVEGMRRALSGVSGGFRARLRLRRREGGFRTVDSSAALIRDEDGNPEYFATQLVDVEEAVAAERELREQRDLYSQLLEALSDLGEAVTLTRDGVIEYANDAMCRLTGRSLEELRRLARSVDLLVPEDREVWLAERVTAPAHVPRQTRLLAADGTVVPVEAVSIALPSAGGRLRVAVCRDLSERVRAADELAASVARLEASNAELSAANQFKDDVVAMLSHDLRQPLTSAIGFCELVVDEWDGLPDEARRDLVARAARSGHWVNDLLEDVLTMARLDRGELGRDARAVDLEVAVEDAVVRLGASGAEVDSSGVPDVAVRVDPAQLQQVLANLLGNALKYGAAPVTVTARHHGTTVAVDVIDSGPGVPPAFEPHLFERFTRASGSARDQKGTGLGLWIARTLAEANGGSLAYRRASGRGARFTLTLPAVDRRGSGPALPERPPRTEVEPGRTGAPQQG</sequence>
<comment type="subcellular location">
    <subcellularLocation>
        <location evidence="3">Cell membrane</location>
    </subcellularLocation>
    <subcellularLocation>
        <location evidence="2">Membrane</location>
        <topology evidence="2">Multi-pass membrane protein</topology>
    </subcellularLocation>
</comment>
<dbReference type="Gene3D" id="3.30.450.20">
    <property type="entry name" value="PAS domain"/>
    <property type="match status" value="3"/>
</dbReference>
<dbReference type="RefSeq" id="WP_196788509.1">
    <property type="nucleotide sequence ID" value="NZ_SGXD01000001.1"/>
</dbReference>
<evidence type="ECO:0000256" key="4">
    <source>
        <dbReference type="ARBA" id="ARBA00012438"/>
    </source>
</evidence>
<feature type="domain" description="Histidine kinase" evidence="17">
    <location>
        <begin position="517"/>
        <end position="728"/>
    </location>
</feature>
<evidence type="ECO:0000256" key="16">
    <source>
        <dbReference type="SAM" id="Phobius"/>
    </source>
</evidence>
<evidence type="ECO:0000256" key="8">
    <source>
        <dbReference type="ARBA" id="ARBA00022741"/>
    </source>
</evidence>
<dbReference type="InterPro" id="IPR036097">
    <property type="entry name" value="HisK_dim/P_sf"/>
</dbReference>
<feature type="transmembrane region" description="Helical" evidence="16">
    <location>
        <begin position="21"/>
        <end position="45"/>
    </location>
</feature>
<dbReference type="SMART" id="SM00388">
    <property type="entry name" value="HisKA"/>
    <property type="match status" value="1"/>
</dbReference>
<dbReference type="PROSITE" id="PS50112">
    <property type="entry name" value="PAS"/>
    <property type="match status" value="3"/>
</dbReference>
<dbReference type="GO" id="GO:0005524">
    <property type="term" value="F:ATP binding"/>
    <property type="evidence" value="ECO:0007669"/>
    <property type="project" value="UniProtKB-KW"/>
</dbReference>
<dbReference type="PANTHER" id="PTHR42878">
    <property type="entry name" value="TWO-COMPONENT HISTIDINE KINASE"/>
    <property type="match status" value="1"/>
</dbReference>
<keyword evidence="8" id="KW-0547">Nucleotide-binding</keyword>
<dbReference type="PANTHER" id="PTHR42878:SF7">
    <property type="entry name" value="SENSOR HISTIDINE KINASE GLRK"/>
    <property type="match status" value="1"/>
</dbReference>
<dbReference type="InterPro" id="IPR003594">
    <property type="entry name" value="HATPase_dom"/>
</dbReference>
<evidence type="ECO:0000313" key="21">
    <source>
        <dbReference type="Proteomes" id="UP000293638"/>
    </source>
</evidence>
<keyword evidence="11 16" id="KW-1133">Transmembrane helix</keyword>
<feature type="region of interest" description="Disordered" evidence="15">
    <location>
        <begin position="727"/>
        <end position="756"/>
    </location>
</feature>
<dbReference type="InterPro" id="IPR004358">
    <property type="entry name" value="Sig_transdc_His_kin-like_C"/>
</dbReference>
<evidence type="ECO:0000256" key="12">
    <source>
        <dbReference type="ARBA" id="ARBA00023012"/>
    </source>
</evidence>
<dbReference type="InterPro" id="IPR005467">
    <property type="entry name" value="His_kinase_dom"/>
</dbReference>
<proteinExistence type="predicted"/>
<dbReference type="InterPro" id="IPR035965">
    <property type="entry name" value="PAS-like_dom_sf"/>
</dbReference>
<evidence type="ECO:0000256" key="10">
    <source>
        <dbReference type="ARBA" id="ARBA00022840"/>
    </source>
</evidence>
<dbReference type="InterPro" id="IPR003661">
    <property type="entry name" value="HisK_dim/P_dom"/>
</dbReference>
<dbReference type="GO" id="GO:0007234">
    <property type="term" value="P:osmosensory signaling via phosphorelay pathway"/>
    <property type="evidence" value="ECO:0007669"/>
    <property type="project" value="TreeGrafter"/>
</dbReference>
<evidence type="ECO:0000259" key="17">
    <source>
        <dbReference type="PROSITE" id="PS50109"/>
    </source>
</evidence>
<evidence type="ECO:0000259" key="19">
    <source>
        <dbReference type="PROSITE" id="PS50113"/>
    </source>
</evidence>
<reference evidence="20 21" key="1">
    <citation type="submission" date="2019-02" db="EMBL/GenBank/DDBJ databases">
        <title>Genomic Encyclopedia of Type Strains, Phase IV (KMG-IV): sequencing the most valuable type-strain genomes for metagenomic binning, comparative biology and taxonomic classification.</title>
        <authorList>
            <person name="Goeker M."/>
        </authorList>
    </citation>
    <scope>NUCLEOTIDE SEQUENCE [LARGE SCALE GENOMIC DNA]</scope>
    <source>
        <strain evidence="20 21">DSM 45622</strain>
    </source>
</reference>
<dbReference type="Pfam" id="PF08447">
    <property type="entry name" value="PAS_3"/>
    <property type="match status" value="1"/>
</dbReference>
<feature type="domain" description="PAS" evidence="18">
    <location>
        <begin position="242"/>
        <end position="312"/>
    </location>
</feature>
<feature type="domain" description="PAC" evidence="19">
    <location>
        <begin position="316"/>
        <end position="368"/>
    </location>
</feature>
<accession>A0A4Q7NW86</accession>
<evidence type="ECO:0000256" key="11">
    <source>
        <dbReference type="ARBA" id="ARBA00022989"/>
    </source>
</evidence>
<dbReference type="GO" id="GO:0030295">
    <property type="term" value="F:protein kinase activator activity"/>
    <property type="evidence" value="ECO:0007669"/>
    <property type="project" value="TreeGrafter"/>
</dbReference>
<feature type="domain" description="PAS" evidence="18">
    <location>
        <begin position="369"/>
        <end position="429"/>
    </location>
</feature>
<dbReference type="CDD" id="cd00082">
    <property type="entry name" value="HisKA"/>
    <property type="match status" value="1"/>
</dbReference>
<dbReference type="PRINTS" id="PR00344">
    <property type="entry name" value="BCTRLSENSOR"/>
</dbReference>
<dbReference type="AlphaFoldDB" id="A0A4Q7NW86"/>
<evidence type="ECO:0000256" key="14">
    <source>
        <dbReference type="ARBA" id="ARBA00039401"/>
    </source>
</evidence>
<dbReference type="SMART" id="SM00387">
    <property type="entry name" value="HATPase_c"/>
    <property type="match status" value="1"/>
</dbReference>
<dbReference type="PROSITE" id="PS50109">
    <property type="entry name" value="HIS_KIN"/>
    <property type="match status" value="1"/>
</dbReference>
<keyword evidence="12" id="KW-0902">Two-component regulatory system</keyword>
<dbReference type="SUPFAM" id="SSF55785">
    <property type="entry name" value="PYP-like sensor domain (PAS domain)"/>
    <property type="match status" value="3"/>
</dbReference>
<keyword evidence="9" id="KW-0418">Kinase</keyword>
<dbReference type="SMART" id="SM00091">
    <property type="entry name" value="PAS"/>
    <property type="match status" value="3"/>
</dbReference>
<keyword evidence="21" id="KW-1185">Reference proteome</keyword>
<evidence type="ECO:0000259" key="18">
    <source>
        <dbReference type="PROSITE" id="PS50112"/>
    </source>
</evidence>
<dbReference type="SUPFAM" id="SSF55874">
    <property type="entry name" value="ATPase domain of HSP90 chaperone/DNA topoisomerase II/histidine kinase"/>
    <property type="match status" value="1"/>
</dbReference>
<dbReference type="InterPro" id="IPR013655">
    <property type="entry name" value="PAS_fold_3"/>
</dbReference>
<evidence type="ECO:0000256" key="6">
    <source>
        <dbReference type="ARBA" id="ARBA00022679"/>
    </source>
</evidence>
<dbReference type="InterPro" id="IPR000014">
    <property type="entry name" value="PAS"/>
</dbReference>
<dbReference type="Pfam" id="PF00512">
    <property type="entry name" value="HisKA"/>
    <property type="match status" value="1"/>
</dbReference>
<dbReference type="GO" id="GO:0000155">
    <property type="term" value="F:phosphorelay sensor kinase activity"/>
    <property type="evidence" value="ECO:0007669"/>
    <property type="project" value="InterPro"/>
</dbReference>
<evidence type="ECO:0000256" key="15">
    <source>
        <dbReference type="SAM" id="MobiDB-lite"/>
    </source>
</evidence>
<gene>
    <name evidence="20" type="ORF">EV189_0507</name>
</gene>
<evidence type="ECO:0000256" key="5">
    <source>
        <dbReference type="ARBA" id="ARBA00022553"/>
    </source>
</evidence>
<dbReference type="CDD" id="cd00130">
    <property type="entry name" value="PAS"/>
    <property type="match status" value="3"/>
</dbReference>
<evidence type="ECO:0000313" key="20">
    <source>
        <dbReference type="EMBL" id="RZS91270.1"/>
    </source>
</evidence>
<dbReference type="SMART" id="SM00086">
    <property type="entry name" value="PAC"/>
    <property type="match status" value="3"/>
</dbReference>
<dbReference type="Gene3D" id="1.10.287.130">
    <property type="match status" value="1"/>
</dbReference>
<dbReference type="Pfam" id="PF13426">
    <property type="entry name" value="PAS_9"/>
    <property type="match status" value="1"/>
</dbReference>
<dbReference type="InterPro" id="IPR013656">
    <property type="entry name" value="PAS_4"/>
</dbReference>
<dbReference type="SUPFAM" id="SSF47384">
    <property type="entry name" value="Homodimeric domain of signal transducing histidine kinase"/>
    <property type="match status" value="1"/>
</dbReference>
<dbReference type="Pfam" id="PF08448">
    <property type="entry name" value="PAS_4"/>
    <property type="match status" value="1"/>
</dbReference>
<evidence type="ECO:0000256" key="3">
    <source>
        <dbReference type="ARBA" id="ARBA00004236"/>
    </source>
</evidence>
<dbReference type="GO" id="GO:0005886">
    <property type="term" value="C:plasma membrane"/>
    <property type="evidence" value="ECO:0007669"/>
    <property type="project" value="UniProtKB-SubCell"/>
</dbReference>
<organism evidence="20 21">
    <name type="scientific">Motilibacter rhizosphaerae</name>
    <dbReference type="NCBI Taxonomy" id="598652"/>
    <lineage>
        <taxon>Bacteria</taxon>
        <taxon>Bacillati</taxon>
        <taxon>Actinomycetota</taxon>
        <taxon>Actinomycetes</taxon>
        <taxon>Motilibacterales</taxon>
        <taxon>Motilibacteraceae</taxon>
        <taxon>Motilibacter</taxon>
    </lineage>
</organism>
<dbReference type="GO" id="GO:0000156">
    <property type="term" value="F:phosphorelay response regulator activity"/>
    <property type="evidence" value="ECO:0007669"/>
    <property type="project" value="TreeGrafter"/>
</dbReference>
<dbReference type="InterPro" id="IPR000700">
    <property type="entry name" value="PAS-assoc_C"/>
</dbReference>
<comment type="catalytic activity">
    <reaction evidence="1">
        <text>ATP + protein L-histidine = ADP + protein N-phospho-L-histidine.</text>
        <dbReference type="EC" id="2.7.13.3"/>
    </reaction>
</comment>
<dbReference type="InterPro" id="IPR001610">
    <property type="entry name" value="PAC"/>
</dbReference>
<feature type="domain" description="PAS" evidence="18">
    <location>
        <begin position="104"/>
        <end position="140"/>
    </location>
</feature>
<name>A0A4Q7NW86_9ACTN</name>
<evidence type="ECO:0000256" key="13">
    <source>
        <dbReference type="ARBA" id="ARBA00023136"/>
    </source>
</evidence>
<keyword evidence="5" id="KW-0597">Phosphoprotein</keyword>
<keyword evidence="6" id="KW-0808">Transferase</keyword>
<dbReference type="EC" id="2.7.13.3" evidence="4"/>
<evidence type="ECO:0000256" key="2">
    <source>
        <dbReference type="ARBA" id="ARBA00004141"/>
    </source>
</evidence>
<dbReference type="CDD" id="cd00075">
    <property type="entry name" value="HATPase"/>
    <property type="match status" value="1"/>
</dbReference>
<feature type="transmembrane region" description="Helical" evidence="16">
    <location>
        <begin position="57"/>
        <end position="78"/>
    </location>
</feature>
<dbReference type="EMBL" id="SGXD01000001">
    <property type="protein sequence ID" value="RZS91270.1"/>
    <property type="molecule type" value="Genomic_DNA"/>
</dbReference>